<evidence type="ECO:0000313" key="2">
    <source>
        <dbReference type="Proteomes" id="UP001163603"/>
    </source>
</evidence>
<dbReference type="Proteomes" id="UP001163603">
    <property type="component" value="Chromosome 12"/>
</dbReference>
<keyword evidence="2" id="KW-1185">Reference proteome</keyword>
<accession>A0ACC0XKN3</accession>
<evidence type="ECO:0000313" key="1">
    <source>
        <dbReference type="EMBL" id="KAJ0018920.1"/>
    </source>
</evidence>
<proteinExistence type="predicted"/>
<protein>
    <submittedName>
        <fullName evidence="1">Uncharacterized protein</fullName>
    </submittedName>
</protein>
<reference evidence="2" key="1">
    <citation type="journal article" date="2023" name="G3 (Bethesda)">
        <title>Genome assembly and association tests identify interacting loci associated with vigor, precocity, and sex in interspecific pistachio rootstocks.</title>
        <authorList>
            <person name="Palmer W."/>
            <person name="Jacygrad E."/>
            <person name="Sagayaradj S."/>
            <person name="Cavanaugh K."/>
            <person name="Han R."/>
            <person name="Bertier L."/>
            <person name="Beede B."/>
            <person name="Kafkas S."/>
            <person name="Golino D."/>
            <person name="Preece J."/>
            <person name="Michelmore R."/>
        </authorList>
    </citation>
    <scope>NUCLEOTIDE SEQUENCE [LARGE SCALE GENOMIC DNA]</scope>
</reference>
<gene>
    <name evidence="1" type="ORF">Pint_10339</name>
</gene>
<organism evidence="1 2">
    <name type="scientific">Pistacia integerrima</name>
    <dbReference type="NCBI Taxonomy" id="434235"/>
    <lineage>
        <taxon>Eukaryota</taxon>
        <taxon>Viridiplantae</taxon>
        <taxon>Streptophyta</taxon>
        <taxon>Embryophyta</taxon>
        <taxon>Tracheophyta</taxon>
        <taxon>Spermatophyta</taxon>
        <taxon>Magnoliopsida</taxon>
        <taxon>eudicotyledons</taxon>
        <taxon>Gunneridae</taxon>
        <taxon>Pentapetalae</taxon>
        <taxon>rosids</taxon>
        <taxon>malvids</taxon>
        <taxon>Sapindales</taxon>
        <taxon>Anacardiaceae</taxon>
        <taxon>Pistacia</taxon>
    </lineage>
</organism>
<dbReference type="EMBL" id="CM047747">
    <property type="protein sequence ID" value="KAJ0018920.1"/>
    <property type="molecule type" value="Genomic_DNA"/>
</dbReference>
<sequence>MLRMKNNEGDTALHEAVRNNYIGVVEILTKEDHEFSYSTNNFGETPLYIAVEGRSLDVVTKILETCKSASHEGTDGKTALHAAVLSGDLEFDRSSAYKEEKQRNMTALHMAASQGHENIMEAIISCCPECCEMVDDRGWNFLHFAMKDAKGNTPLHVLAVSSSDLDDRYDDVIEGVLTGHSFFLNKKNDSVKDILTYGSAELKQEIQELSKVVDVGPFRRAFTMPGGYQNEEGPQQGTGVLTRNAAFQAFVITDAVAMMFSLSAVFAYFIASTDTYTFLPLIVYSFRFTLISMVAMILAFVTGTYAVLAPSPGLAIAACTVCLSFFLSVFYLSYKTGHKWAEAKP</sequence>
<comment type="caution">
    <text evidence="1">The sequence shown here is derived from an EMBL/GenBank/DDBJ whole genome shotgun (WGS) entry which is preliminary data.</text>
</comment>
<name>A0ACC0XKN3_9ROSI</name>